<evidence type="ECO:0000256" key="1">
    <source>
        <dbReference type="SAM" id="MobiDB-lite"/>
    </source>
</evidence>
<dbReference type="GeneID" id="94292193"/>
<dbReference type="OrthoDB" id="267371at2759"/>
<evidence type="ECO:0000313" key="3">
    <source>
        <dbReference type="Proteomes" id="UP000674318"/>
    </source>
</evidence>
<gene>
    <name evidence="2" type="ORF">JKF63_06165</name>
</gene>
<sequence>MVSASSSQGDSSSTPLSPGLPGPLDVDATATGTVEALRQAVEAQEAHVCLLRARKAAREALLRDTQRLLATDQLIASHETVVHLVHQAEAGLHTFQRLDEEVDTSAAVNQGDLILTTAPSSPPRGAAGAAESSVDELAHIFHSGVEAQLALITESSFTPPASTLTVQPSSTKEKKKSRTHMREGGGLGIMSAASPPPRSAAMTALLALSASRKKSSKSAMLAALSALELSLVSTSGDNGRSSTPKSGRGVQKVEPAWLRHEDDDGSKNDVAAPEVQYQGTDGGGGGDSTSTDYTDDFECDSSSGSADGQ</sequence>
<name>A0A836IWQ0_9TRYP</name>
<comment type="caution">
    <text evidence="2">The sequence shown here is derived from an EMBL/GenBank/DDBJ whole genome shotgun (WGS) entry which is preliminary data.</text>
</comment>
<feature type="compositionally biased region" description="Basic and acidic residues" evidence="1">
    <location>
        <begin position="257"/>
        <end position="267"/>
    </location>
</feature>
<dbReference type="EMBL" id="JAFJZO010000015">
    <property type="protein sequence ID" value="KAG5509156.1"/>
    <property type="molecule type" value="Genomic_DNA"/>
</dbReference>
<dbReference type="RefSeq" id="XP_067758463.1">
    <property type="nucleotide sequence ID" value="XM_067902116.1"/>
</dbReference>
<dbReference type="KEGG" id="phet:94292193"/>
<feature type="compositionally biased region" description="Polar residues" evidence="1">
    <location>
        <begin position="300"/>
        <end position="309"/>
    </location>
</feature>
<reference evidence="2 3" key="1">
    <citation type="submission" date="2021-02" db="EMBL/GenBank/DDBJ databases">
        <title>Porcisia hertigi Genome sequencing and assembly.</title>
        <authorList>
            <person name="Almutairi H."/>
            <person name="Gatherer D."/>
        </authorList>
    </citation>
    <scope>NUCLEOTIDE SEQUENCE [LARGE SCALE GENOMIC DNA]</scope>
    <source>
        <strain evidence="2 3">C119</strain>
    </source>
</reference>
<accession>A0A836IWQ0</accession>
<protein>
    <submittedName>
        <fullName evidence="2">Uncharacterized protein</fullName>
    </submittedName>
</protein>
<dbReference type="Proteomes" id="UP000674318">
    <property type="component" value="Unassembled WGS sequence"/>
</dbReference>
<proteinExistence type="predicted"/>
<evidence type="ECO:0000313" key="2">
    <source>
        <dbReference type="EMBL" id="KAG5509156.1"/>
    </source>
</evidence>
<organism evidence="2 3">
    <name type="scientific">Porcisia hertigi</name>
    <dbReference type="NCBI Taxonomy" id="2761500"/>
    <lineage>
        <taxon>Eukaryota</taxon>
        <taxon>Discoba</taxon>
        <taxon>Euglenozoa</taxon>
        <taxon>Kinetoplastea</taxon>
        <taxon>Metakinetoplastina</taxon>
        <taxon>Trypanosomatida</taxon>
        <taxon>Trypanosomatidae</taxon>
        <taxon>Leishmaniinae</taxon>
        <taxon>Porcisia</taxon>
    </lineage>
</organism>
<feature type="compositionally biased region" description="Polar residues" evidence="1">
    <location>
        <begin position="234"/>
        <end position="245"/>
    </location>
</feature>
<dbReference type="AlphaFoldDB" id="A0A836IWQ0"/>
<keyword evidence="3" id="KW-1185">Reference proteome</keyword>
<feature type="region of interest" description="Disordered" evidence="1">
    <location>
        <begin position="160"/>
        <end position="196"/>
    </location>
</feature>
<feature type="region of interest" description="Disordered" evidence="1">
    <location>
        <begin position="1"/>
        <end position="27"/>
    </location>
</feature>
<feature type="compositionally biased region" description="Polar residues" evidence="1">
    <location>
        <begin position="160"/>
        <end position="170"/>
    </location>
</feature>
<feature type="region of interest" description="Disordered" evidence="1">
    <location>
        <begin position="233"/>
        <end position="309"/>
    </location>
</feature>